<dbReference type="Proteomes" id="UP000526501">
    <property type="component" value="Unassembled WGS sequence"/>
</dbReference>
<feature type="domain" description="GFO/IDH/MocA-like oxidoreductase" evidence="3">
    <location>
        <begin position="132"/>
        <end position="260"/>
    </location>
</feature>
<comment type="caution">
    <text evidence="4">The sequence shown here is derived from an EMBL/GenBank/DDBJ whole genome shotgun (WGS) entry which is preliminary data.</text>
</comment>
<dbReference type="Pfam" id="PF22725">
    <property type="entry name" value="GFO_IDH_MocA_C3"/>
    <property type="match status" value="1"/>
</dbReference>
<accession>A0A7X1B7Q7</accession>
<evidence type="ECO:0000259" key="3">
    <source>
        <dbReference type="Pfam" id="PF22725"/>
    </source>
</evidence>
<dbReference type="SUPFAM" id="SSF51735">
    <property type="entry name" value="NAD(P)-binding Rossmann-fold domains"/>
    <property type="match status" value="1"/>
</dbReference>
<reference evidence="4 5" key="1">
    <citation type="submission" date="2020-07" db="EMBL/GenBank/DDBJ databases">
        <authorList>
            <person name="Feng X."/>
        </authorList>
    </citation>
    <scope>NUCLEOTIDE SEQUENCE [LARGE SCALE GENOMIC DNA]</scope>
    <source>
        <strain evidence="4 5">JCM23202</strain>
    </source>
</reference>
<keyword evidence="1" id="KW-0560">Oxidoreductase</keyword>
<dbReference type="GO" id="GO:0016491">
    <property type="term" value="F:oxidoreductase activity"/>
    <property type="evidence" value="ECO:0007669"/>
    <property type="project" value="UniProtKB-KW"/>
</dbReference>
<dbReference type="Gene3D" id="3.30.360.10">
    <property type="entry name" value="Dihydrodipicolinate Reductase, domain 2"/>
    <property type="match status" value="1"/>
</dbReference>
<dbReference type="PANTHER" id="PTHR43818">
    <property type="entry name" value="BCDNA.GH03377"/>
    <property type="match status" value="1"/>
</dbReference>
<dbReference type="RefSeq" id="WP_185660971.1">
    <property type="nucleotide sequence ID" value="NZ_CAWPOO010000012.1"/>
</dbReference>
<evidence type="ECO:0000313" key="5">
    <source>
        <dbReference type="Proteomes" id="UP000526501"/>
    </source>
</evidence>
<evidence type="ECO:0000259" key="2">
    <source>
        <dbReference type="Pfam" id="PF01408"/>
    </source>
</evidence>
<dbReference type="EMBL" id="JACHVC010000012">
    <property type="protein sequence ID" value="MBC2607111.1"/>
    <property type="molecule type" value="Genomic_DNA"/>
</dbReference>
<dbReference type="PANTHER" id="PTHR43818:SF11">
    <property type="entry name" value="BCDNA.GH03377"/>
    <property type="match status" value="1"/>
</dbReference>
<sequence length="347" mass="36691">MPTRIALVGANYGATLASGFADLENAKLVAIADPDPKTLAQAAESLGVDKTFESLDELLQTVELDALIVASPTYLHERHVGAAFDLGLHVLCASPVGVRGSEVSHIVTSAGLVGKIFMWANPLRFDPRVSIAQGLVEAGQVGEPTNGKASILVADWEFPADSWRLERDLGGGALLEVGTQTLDALWFAMGAPDPIEALGSRYDTFSAPFASDLEHPAEDTFCGVVRFKNGASLQIEAQLKAALPAGESQQVIGFTATRGSIDVSAGQRRDQDGTSYDYAKSSCSSSQLRALAVSFLQAIETGEEPAANGKQALAFHKMIDALLTSSREKEAVSIKVERTLDDLFGGL</sequence>
<dbReference type="InterPro" id="IPR000683">
    <property type="entry name" value="Gfo/Idh/MocA-like_OxRdtase_N"/>
</dbReference>
<evidence type="ECO:0000313" key="4">
    <source>
        <dbReference type="EMBL" id="MBC2607111.1"/>
    </source>
</evidence>
<name>A0A7X1B7Q7_9BACT</name>
<dbReference type="GO" id="GO:0000166">
    <property type="term" value="F:nucleotide binding"/>
    <property type="evidence" value="ECO:0007669"/>
    <property type="project" value="InterPro"/>
</dbReference>
<dbReference type="Pfam" id="PF01408">
    <property type="entry name" value="GFO_IDH_MocA"/>
    <property type="match status" value="1"/>
</dbReference>
<dbReference type="InterPro" id="IPR036291">
    <property type="entry name" value="NAD(P)-bd_dom_sf"/>
</dbReference>
<protein>
    <submittedName>
        <fullName evidence="4">Gfo/Idh/MocA family oxidoreductase</fullName>
    </submittedName>
</protein>
<dbReference type="Gene3D" id="3.40.50.720">
    <property type="entry name" value="NAD(P)-binding Rossmann-like Domain"/>
    <property type="match status" value="1"/>
</dbReference>
<dbReference type="InterPro" id="IPR055170">
    <property type="entry name" value="GFO_IDH_MocA-like_dom"/>
</dbReference>
<dbReference type="InterPro" id="IPR050463">
    <property type="entry name" value="Gfo/Idh/MocA_oxidrdct_glycsds"/>
</dbReference>
<dbReference type="SUPFAM" id="SSF55347">
    <property type="entry name" value="Glyceraldehyde-3-phosphate dehydrogenase-like, C-terminal domain"/>
    <property type="match status" value="1"/>
</dbReference>
<organism evidence="4 5">
    <name type="scientific">Pelagicoccus albus</name>
    <dbReference type="NCBI Taxonomy" id="415222"/>
    <lineage>
        <taxon>Bacteria</taxon>
        <taxon>Pseudomonadati</taxon>
        <taxon>Verrucomicrobiota</taxon>
        <taxon>Opitutia</taxon>
        <taxon>Puniceicoccales</taxon>
        <taxon>Pelagicoccaceae</taxon>
        <taxon>Pelagicoccus</taxon>
    </lineage>
</organism>
<feature type="domain" description="Gfo/Idh/MocA-like oxidoreductase N-terminal" evidence="2">
    <location>
        <begin position="4"/>
        <end position="117"/>
    </location>
</feature>
<proteinExistence type="predicted"/>
<evidence type="ECO:0000256" key="1">
    <source>
        <dbReference type="ARBA" id="ARBA00023002"/>
    </source>
</evidence>
<gene>
    <name evidence="4" type="ORF">H5P27_13740</name>
</gene>
<dbReference type="AlphaFoldDB" id="A0A7X1B7Q7"/>
<keyword evidence="5" id="KW-1185">Reference proteome</keyword>